<keyword evidence="6" id="KW-0408">Iron</keyword>
<feature type="domain" description="TauD/TfdA-like" evidence="8">
    <location>
        <begin position="46"/>
        <end position="332"/>
    </location>
</feature>
<dbReference type="OrthoDB" id="10257314at2759"/>
<dbReference type="AlphaFoldDB" id="A0A9W8Y4L7"/>
<dbReference type="InterPro" id="IPR042098">
    <property type="entry name" value="TauD-like_sf"/>
</dbReference>
<comment type="caution">
    <text evidence="9">The sequence shown here is derived from an EMBL/GenBank/DDBJ whole genome shotgun (WGS) entry which is preliminary data.</text>
</comment>
<reference evidence="9" key="1">
    <citation type="submission" date="2022-10" db="EMBL/GenBank/DDBJ databases">
        <title>Tapping the CABI collections for fungal endophytes: first genome assemblies for Collariella, Neodidymelliopsis, Ascochyta clinopodiicola, Didymella pomorum, Didymosphaeria variabile, Neocosmospora piperis and Neocucurbitaria cava.</title>
        <authorList>
            <person name="Hill R."/>
        </authorList>
    </citation>
    <scope>NUCLEOTIDE SEQUENCE</scope>
    <source>
        <strain evidence="9">IMI 356814</strain>
    </source>
</reference>
<keyword evidence="3" id="KW-0479">Metal-binding</keyword>
<organism evidence="9 10">
    <name type="scientific">Neocucurbitaria cava</name>
    <dbReference type="NCBI Taxonomy" id="798079"/>
    <lineage>
        <taxon>Eukaryota</taxon>
        <taxon>Fungi</taxon>
        <taxon>Dikarya</taxon>
        <taxon>Ascomycota</taxon>
        <taxon>Pezizomycotina</taxon>
        <taxon>Dothideomycetes</taxon>
        <taxon>Pleosporomycetidae</taxon>
        <taxon>Pleosporales</taxon>
        <taxon>Pleosporineae</taxon>
        <taxon>Cucurbitariaceae</taxon>
        <taxon>Neocucurbitaria</taxon>
    </lineage>
</organism>
<dbReference type="Proteomes" id="UP001140560">
    <property type="component" value="Unassembled WGS sequence"/>
</dbReference>
<evidence type="ECO:0000313" key="10">
    <source>
        <dbReference type="Proteomes" id="UP001140560"/>
    </source>
</evidence>
<dbReference type="SUPFAM" id="SSF51197">
    <property type="entry name" value="Clavaminate synthase-like"/>
    <property type="match status" value="1"/>
</dbReference>
<evidence type="ECO:0000256" key="5">
    <source>
        <dbReference type="ARBA" id="ARBA00023002"/>
    </source>
</evidence>
<dbReference type="GO" id="GO:0016706">
    <property type="term" value="F:2-oxoglutarate-dependent dioxygenase activity"/>
    <property type="evidence" value="ECO:0007669"/>
    <property type="project" value="TreeGrafter"/>
</dbReference>
<gene>
    <name evidence="9" type="ORF">N0V83_008170</name>
</gene>
<comment type="cofactor">
    <cofactor evidence="1">
        <name>Fe(2+)</name>
        <dbReference type="ChEBI" id="CHEBI:29033"/>
    </cofactor>
</comment>
<dbReference type="Gene3D" id="3.60.130.10">
    <property type="entry name" value="Clavaminate synthase-like"/>
    <property type="match status" value="1"/>
</dbReference>
<name>A0A9W8Y4L7_9PLEO</name>
<keyword evidence="5" id="KW-0560">Oxidoreductase</keyword>
<evidence type="ECO:0000256" key="2">
    <source>
        <dbReference type="ARBA" id="ARBA00005896"/>
    </source>
</evidence>
<evidence type="ECO:0000313" key="9">
    <source>
        <dbReference type="EMBL" id="KAJ4365551.1"/>
    </source>
</evidence>
<proteinExistence type="inferred from homology"/>
<evidence type="ECO:0000256" key="4">
    <source>
        <dbReference type="ARBA" id="ARBA00022964"/>
    </source>
</evidence>
<keyword evidence="4" id="KW-0223">Dioxygenase</keyword>
<evidence type="ECO:0000256" key="6">
    <source>
        <dbReference type="ARBA" id="ARBA00023004"/>
    </source>
</evidence>
<evidence type="ECO:0000256" key="3">
    <source>
        <dbReference type="ARBA" id="ARBA00022723"/>
    </source>
</evidence>
<keyword evidence="10" id="KW-1185">Reference proteome</keyword>
<feature type="region of interest" description="Disordered" evidence="7">
    <location>
        <begin position="1"/>
        <end position="23"/>
    </location>
</feature>
<accession>A0A9W8Y4L7</accession>
<comment type="similarity">
    <text evidence="2">Belongs to the TfdA dioxygenase family.</text>
</comment>
<dbReference type="PANTHER" id="PTHR30468:SF20">
    <property type="entry name" value="TAUD_TFDA-LIKE DOMAIN-CONTAINING PROTEIN-RELATED"/>
    <property type="match status" value="1"/>
</dbReference>
<protein>
    <recommendedName>
        <fullName evidence="8">TauD/TfdA-like domain-containing protein</fullName>
    </recommendedName>
</protein>
<evidence type="ECO:0000259" key="8">
    <source>
        <dbReference type="Pfam" id="PF02668"/>
    </source>
</evidence>
<dbReference type="InterPro" id="IPR003819">
    <property type="entry name" value="TauD/TfdA-like"/>
</dbReference>
<dbReference type="GO" id="GO:0046872">
    <property type="term" value="F:metal ion binding"/>
    <property type="evidence" value="ECO:0007669"/>
    <property type="project" value="UniProtKB-KW"/>
</dbReference>
<evidence type="ECO:0000256" key="1">
    <source>
        <dbReference type="ARBA" id="ARBA00001954"/>
    </source>
</evidence>
<dbReference type="InterPro" id="IPR051323">
    <property type="entry name" value="AtsK-like"/>
</dbReference>
<dbReference type="Pfam" id="PF02668">
    <property type="entry name" value="TauD"/>
    <property type="match status" value="1"/>
</dbReference>
<dbReference type="PANTHER" id="PTHR30468">
    <property type="entry name" value="ALPHA-KETOGLUTARATE-DEPENDENT SULFONATE DIOXYGENASE"/>
    <property type="match status" value="1"/>
</dbReference>
<sequence length="360" mass="40294">MPSIKHIHTDENQNEINSSIFGGHSNARSRLQKPLAYSGTLDSFKHRDVTPVIGREFEGLQSTDLLKWGDDMIKDLAITISQRGVVFLRDQNVTPSQMKDLMLRITELSGCPKSSDLHIHPLTEEGSELGDQISVISSEKQKIGGGLTHQLSDVSRFASAGWHSDISFEPVPSDYAMLKIHTLPATGGDTLWASGYEIYDRLSPAMQQFLEGLTATHDAKFFLEEAERLGNPIRKGMRGNPLNFGESLSAVHSVIRTNPVTGWKSVYVNKGFTKRINGIIKDESDLILGYLFNLVTQNHDAQVRFQWRANDLAIWDNRSTWHCATYDYTDPRAGDRVCSLGEAPYLDLNSKSRREVMGLM</sequence>
<dbReference type="EMBL" id="JAPEUY010000015">
    <property type="protein sequence ID" value="KAJ4365551.1"/>
    <property type="molecule type" value="Genomic_DNA"/>
</dbReference>
<evidence type="ECO:0000256" key="7">
    <source>
        <dbReference type="SAM" id="MobiDB-lite"/>
    </source>
</evidence>
<dbReference type="GO" id="GO:0005737">
    <property type="term" value="C:cytoplasm"/>
    <property type="evidence" value="ECO:0007669"/>
    <property type="project" value="TreeGrafter"/>
</dbReference>
<dbReference type="FunFam" id="3.60.130.10:FF:000005">
    <property type="entry name" value="TfdA family taurine dioxygenase"/>
    <property type="match status" value="1"/>
</dbReference>